<dbReference type="Proteomes" id="UP000443582">
    <property type="component" value="Unassembled WGS sequence"/>
</dbReference>
<name>A0ABY0ID73_9BACT</name>
<dbReference type="Gene3D" id="3.40.50.1820">
    <property type="entry name" value="alpha/beta hydrolase"/>
    <property type="match status" value="1"/>
</dbReference>
<comment type="caution">
    <text evidence="2">The sequence shown here is derived from an EMBL/GenBank/DDBJ whole genome shotgun (WGS) entry which is preliminary data.</text>
</comment>
<feature type="domain" description="Phospholipase/carboxylesterase/thioesterase" evidence="1">
    <location>
        <begin position="18"/>
        <end position="218"/>
    </location>
</feature>
<dbReference type="SUPFAM" id="SSF53474">
    <property type="entry name" value="alpha/beta-Hydrolases"/>
    <property type="match status" value="1"/>
</dbReference>
<dbReference type="InterPro" id="IPR003140">
    <property type="entry name" value="PLipase/COase/thioEstase"/>
</dbReference>
<evidence type="ECO:0000259" key="1">
    <source>
        <dbReference type="Pfam" id="PF02230"/>
    </source>
</evidence>
<organism evidence="2 3">
    <name type="scientific">Halobacteriovorax vibrionivorans</name>
    <dbReference type="NCBI Taxonomy" id="2152716"/>
    <lineage>
        <taxon>Bacteria</taxon>
        <taxon>Pseudomonadati</taxon>
        <taxon>Bdellovibrionota</taxon>
        <taxon>Bacteriovoracia</taxon>
        <taxon>Bacteriovoracales</taxon>
        <taxon>Halobacteriovoraceae</taxon>
        <taxon>Halobacteriovorax</taxon>
    </lineage>
</organism>
<protein>
    <recommendedName>
        <fullName evidence="1">Phospholipase/carboxylesterase/thioesterase domain-containing protein</fullName>
    </recommendedName>
</protein>
<dbReference type="RefSeq" id="WP_115363180.1">
    <property type="nucleotide sequence ID" value="NZ_QDKL01000003.1"/>
</dbReference>
<evidence type="ECO:0000313" key="3">
    <source>
        <dbReference type="Proteomes" id="UP000443582"/>
    </source>
</evidence>
<evidence type="ECO:0000313" key="2">
    <source>
        <dbReference type="EMBL" id="RZF20908.1"/>
    </source>
</evidence>
<dbReference type="Pfam" id="PF02230">
    <property type="entry name" value="Abhydrolase_2"/>
    <property type="match status" value="1"/>
</dbReference>
<reference evidence="3" key="1">
    <citation type="journal article" date="2019" name="Int. J. Syst. Evol. Microbiol.">
        <title>Halobacteriovorax valvorus sp. nov., a novel prokaryotic predator isolated from coastal seawater of China.</title>
        <authorList>
            <person name="Chen M.-X."/>
        </authorList>
    </citation>
    <scope>NUCLEOTIDE SEQUENCE [LARGE SCALE GENOMIC DNA]</scope>
    <source>
        <strain evidence="3">BL9</strain>
    </source>
</reference>
<dbReference type="EMBL" id="QDKL01000003">
    <property type="protein sequence ID" value="RZF20908.1"/>
    <property type="molecule type" value="Genomic_DNA"/>
</dbReference>
<sequence>MENNTSRINVQTTLPIDYIEMGNKNAEQTLLVLHGFAQNAQQIKETLVDKLADKVKDKFRILIPNGILPIPKIRPKVIHYRYSWYFFDHSKGSYHIDMQAPIMALENFLNTLNVPMNTVSLIGYSQGGYLAPIMASSISGIKSSIAINSNTRVDKLGQNKDFTHLSIHNEGDPVVEYENSFKSFEKLKTIISNAQYKSFKINSHELQEENIKYLSSYLLEI</sequence>
<gene>
    <name evidence="2" type="ORF">DAY19_13060</name>
</gene>
<proteinExistence type="predicted"/>
<keyword evidence="3" id="KW-1185">Reference proteome</keyword>
<accession>A0ABY0ID73</accession>
<dbReference type="InterPro" id="IPR029058">
    <property type="entry name" value="AB_hydrolase_fold"/>
</dbReference>